<dbReference type="CDD" id="cd14687">
    <property type="entry name" value="bZIP_ATF2"/>
    <property type="match status" value="1"/>
</dbReference>
<evidence type="ECO:0000256" key="7">
    <source>
        <dbReference type="SAM" id="MobiDB-lite"/>
    </source>
</evidence>
<evidence type="ECO:0000256" key="1">
    <source>
        <dbReference type="ARBA" id="ARBA00004123"/>
    </source>
</evidence>
<evidence type="ECO:0000256" key="3">
    <source>
        <dbReference type="ARBA" id="ARBA00023125"/>
    </source>
</evidence>
<dbReference type="GO" id="GO:0005634">
    <property type="term" value="C:nucleus"/>
    <property type="evidence" value="ECO:0007669"/>
    <property type="project" value="UniProtKB-SubCell"/>
</dbReference>
<keyword evidence="5" id="KW-0539">Nucleus</keyword>
<comment type="caution">
    <text evidence="9">The sequence shown here is derived from an EMBL/GenBank/DDBJ whole genome shotgun (WGS) entry which is preliminary data.</text>
</comment>
<accession>A0A9P4M7L5</accession>
<feature type="compositionally biased region" description="Basic and acidic residues" evidence="7">
    <location>
        <begin position="169"/>
        <end position="191"/>
    </location>
</feature>
<feature type="compositionally biased region" description="Basic and acidic residues" evidence="7">
    <location>
        <begin position="108"/>
        <end position="126"/>
    </location>
</feature>
<dbReference type="InterPro" id="IPR051027">
    <property type="entry name" value="bZIP_transcription_factors"/>
</dbReference>
<feature type="coiled-coil region" evidence="6">
    <location>
        <begin position="198"/>
        <end position="232"/>
    </location>
</feature>
<dbReference type="PANTHER" id="PTHR19304">
    <property type="entry name" value="CYCLIC-AMP RESPONSE ELEMENT BINDING PROTEIN"/>
    <property type="match status" value="1"/>
</dbReference>
<gene>
    <name evidence="9" type="ORF">NA57DRAFT_75621</name>
</gene>
<feature type="compositionally biased region" description="Basic residues" evidence="7">
    <location>
        <begin position="149"/>
        <end position="160"/>
    </location>
</feature>
<dbReference type="InterPro" id="IPR046347">
    <property type="entry name" value="bZIP_sf"/>
</dbReference>
<dbReference type="AlphaFoldDB" id="A0A9P4M7L5"/>
<dbReference type="OrthoDB" id="295274at2759"/>
<keyword evidence="4" id="KW-0804">Transcription</keyword>
<sequence>MSELTDYAWPSDRHIFRADDNAWITSNAAEMETLIELNPMLVEHMPLFDEASYPSAQRRSIDFSRETTRVVPPKTARHNEARQQTSSVFKVDADKSRYGPSEATTGNVEHEMARLRRRASDPRPPSRNEGTGSISSMNSGTGSRNPHGSIRRNKMGRPSRRSATDANEEGSKNIDHERSLQRNRQAAERCRMRKKIAETELQEEVHGMESNNAHLKDQAAMLNDEVLNLKAECLQHVNCECDGIRHYLTESIDPGRRGQAVQ</sequence>
<evidence type="ECO:0000256" key="5">
    <source>
        <dbReference type="ARBA" id="ARBA00023242"/>
    </source>
</evidence>
<evidence type="ECO:0000313" key="10">
    <source>
        <dbReference type="Proteomes" id="UP000799772"/>
    </source>
</evidence>
<dbReference type="GO" id="GO:0003677">
    <property type="term" value="F:DNA binding"/>
    <property type="evidence" value="ECO:0007669"/>
    <property type="project" value="UniProtKB-KW"/>
</dbReference>
<dbReference type="Gene3D" id="1.20.5.170">
    <property type="match status" value="1"/>
</dbReference>
<organism evidence="9 10">
    <name type="scientific">Rhizodiscina lignyota</name>
    <dbReference type="NCBI Taxonomy" id="1504668"/>
    <lineage>
        <taxon>Eukaryota</taxon>
        <taxon>Fungi</taxon>
        <taxon>Dikarya</taxon>
        <taxon>Ascomycota</taxon>
        <taxon>Pezizomycotina</taxon>
        <taxon>Dothideomycetes</taxon>
        <taxon>Pleosporomycetidae</taxon>
        <taxon>Aulographales</taxon>
        <taxon>Rhizodiscinaceae</taxon>
        <taxon>Rhizodiscina</taxon>
    </lineage>
</organism>
<protein>
    <recommendedName>
        <fullName evidence="8">BZIP domain-containing protein</fullName>
    </recommendedName>
</protein>
<dbReference type="PRINTS" id="PR00043">
    <property type="entry name" value="LEUZIPPRJUN"/>
</dbReference>
<name>A0A9P4M7L5_9PEZI</name>
<dbReference type="SUPFAM" id="SSF57959">
    <property type="entry name" value="Leucine zipper domain"/>
    <property type="match status" value="1"/>
</dbReference>
<proteinExistence type="predicted"/>
<feature type="domain" description="BZIP" evidence="8">
    <location>
        <begin position="173"/>
        <end position="236"/>
    </location>
</feature>
<dbReference type="SMART" id="SM00338">
    <property type="entry name" value="BRLZ"/>
    <property type="match status" value="1"/>
</dbReference>
<feature type="compositionally biased region" description="Polar residues" evidence="7">
    <location>
        <begin position="128"/>
        <end position="146"/>
    </location>
</feature>
<dbReference type="InterPro" id="IPR004827">
    <property type="entry name" value="bZIP"/>
</dbReference>
<dbReference type="Proteomes" id="UP000799772">
    <property type="component" value="Unassembled WGS sequence"/>
</dbReference>
<evidence type="ECO:0000256" key="6">
    <source>
        <dbReference type="SAM" id="Coils"/>
    </source>
</evidence>
<keyword evidence="6" id="KW-0175">Coiled coil</keyword>
<comment type="subcellular location">
    <subcellularLocation>
        <location evidence="1">Nucleus</location>
    </subcellularLocation>
</comment>
<evidence type="ECO:0000313" key="9">
    <source>
        <dbReference type="EMBL" id="KAF2100120.1"/>
    </source>
</evidence>
<evidence type="ECO:0000259" key="8">
    <source>
        <dbReference type="PROSITE" id="PS50217"/>
    </source>
</evidence>
<keyword evidence="2" id="KW-0805">Transcription regulation</keyword>
<feature type="region of interest" description="Disordered" evidence="7">
    <location>
        <begin position="70"/>
        <end position="191"/>
    </location>
</feature>
<dbReference type="Pfam" id="PF00170">
    <property type="entry name" value="bZIP_1"/>
    <property type="match status" value="1"/>
</dbReference>
<dbReference type="PROSITE" id="PS50217">
    <property type="entry name" value="BZIP"/>
    <property type="match status" value="1"/>
</dbReference>
<keyword evidence="3" id="KW-0238">DNA-binding</keyword>
<reference evidence="9" key="1">
    <citation type="journal article" date="2020" name="Stud. Mycol.">
        <title>101 Dothideomycetes genomes: a test case for predicting lifestyles and emergence of pathogens.</title>
        <authorList>
            <person name="Haridas S."/>
            <person name="Albert R."/>
            <person name="Binder M."/>
            <person name="Bloem J."/>
            <person name="Labutti K."/>
            <person name="Salamov A."/>
            <person name="Andreopoulos B."/>
            <person name="Baker S."/>
            <person name="Barry K."/>
            <person name="Bills G."/>
            <person name="Bluhm B."/>
            <person name="Cannon C."/>
            <person name="Castanera R."/>
            <person name="Culley D."/>
            <person name="Daum C."/>
            <person name="Ezra D."/>
            <person name="Gonzalez J."/>
            <person name="Henrissat B."/>
            <person name="Kuo A."/>
            <person name="Liang C."/>
            <person name="Lipzen A."/>
            <person name="Lutzoni F."/>
            <person name="Magnuson J."/>
            <person name="Mondo S."/>
            <person name="Nolan M."/>
            <person name="Ohm R."/>
            <person name="Pangilinan J."/>
            <person name="Park H.-J."/>
            <person name="Ramirez L."/>
            <person name="Alfaro M."/>
            <person name="Sun H."/>
            <person name="Tritt A."/>
            <person name="Yoshinaga Y."/>
            <person name="Zwiers L.-H."/>
            <person name="Turgeon B."/>
            <person name="Goodwin S."/>
            <person name="Spatafora J."/>
            <person name="Crous P."/>
            <person name="Grigoriev I."/>
        </authorList>
    </citation>
    <scope>NUCLEOTIDE SEQUENCE</scope>
    <source>
        <strain evidence="9">CBS 133067</strain>
    </source>
</reference>
<dbReference type="PROSITE" id="PS00036">
    <property type="entry name" value="BZIP_BASIC"/>
    <property type="match status" value="1"/>
</dbReference>
<keyword evidence="10" id="KW-1185">Reference proteome</keyword>
<evidence type="ECO:0000256" key="4">
    <source>
        <dbReference type="ARBA" id="ARBA00023163"/>
    </source>
</evidence>
<evidence type="ECO:0000256" key="2">
    <source>
        <dbReference type="ARBA" id="ARBA00023015"/>
    </source>
</evidence>
<dbReference type="EMBL" id="ML978125">
    <property type="protein sequence ID" value="KAF2100120.1"/>
    <property type="molecule type" value="Genomic_DNA"/>
</dbReference>
<dbReference type="InterPro" id="IPR002112">
    <property type="entry name" value="Leuzip_Jun"/>
</dbReference>
<dbReference type="GO" id="GO:0003700">
    <property type="term" value="F:DNA-binding transcription factor activity"/>
    <property type="evidence" value="ECO:0007669"/>
    <property type="project" value="InterPro"/>
</dbReference>